<feature type="compositionally biased region" description="Basic residues" evidence="7">
    <location>
        <begin position="128"/>
        <end position="137"/>
    </location>
</feature>
<evidence type="ECO:0000256" key="5">
    <source>
        <dbReference type="ARBA" id="ARBA00023054"/>
    </source>
</evidence>
<accession>A0A9P3G7K2</accession>
<dbReference type="Proteomes" id="UP000703269">
    <property type="component" value="Unassembled WGS sequence"/>
</dbReference>
<keyword evidence="9" id="KW-1185">Reference proteome</keyword>
<comment type="subcellular location">
    <subcellularLocation>
        <location evidence="1">Cytoplasm</location>
    </subcellularLocation>
</comment>
<reference evidence="8 9" key="1">
    <citation type="submission" date="2021-08" db="EMBL/GenBank/DDBJ databases">
        <title>Draft Genome Sequence of Phanerochaete sordida strain YK-624.</title>
        <authorList>
            <person name="Mori T."/>
            <person name="Dohra H."/>
            <person name="Suzuki T."/>
            <person name="Kawagishi H."/>
            <person name="Hirai H."/>
        </authorList>
    </citation>
    <scope>NUCLEOTIDE SEQUENCE [LARGE SCALE GENOMIC DNA]</scope>
    <source>
        <strain evidence="8 9">YK-624</strain>
    </source>
</reference>
<organism evidence="8 9">
    <name type="scientific">Phanerochaete sordida</name>
    <dbReference type="NCBI Taxonomy" id="48140"/>
    <lineage>
        <taxon>Eukaryota</taxon>
        <taxon>Fungi</taxon>
        <taxon>Dikarya</taxon>
        <taxon>Basidiomycota</taxon>
        <taxon>Agaricomycotina</taxon>
        <taxon>Agaricomycetes</taxon>
        <taxon>Polyporales</taxon>
        <taxon>Phanerochaetaceae</taxon>
        <taxon>Phanerochaete</taxon>
    </lineage>
</organism>
<feature type="region of interest" description="Disordered" evidence="7">
    <location>
        <begin position="28"/>
        <end position="60"/>
    </location>
</feature>
<evidence type="ECO:0000256" key="3">
    <source>
        <dbReference type="ARBA" id="ARBA00022741"/>
    </source>
</evidence>
<keyword evidence="3" id="KW-0547">Nucleotide-binding</keyword>
<feature type="coiled-coil region" evidence="6">
    <location>
        <begin position="312"/>
        <end position="346"/>
    </location>
</feature>
<keyword evidence="4" id="KW-0067">ATP-binding</keyword>
<evidence type="ECO:0000313" key="9">
    <source>
        <dbReference type="Proteomes" id="UP000703269"/>
    </source>
</evidence>
<evidence type="ECO:0000256" key="1">
    <source>
        <dbReference type="ARBA" id="ARBA00004496"/>
    </source>
</evidence>
<dbReference type="GO" id="GO:0005737">
    <property type="term" value="C:cytoplasm"/>
    <property type="evidence" value="ECO:0007669"/>
    <property type="project" value="UniProtKB-SubCell"/>
</dbReference>
<keyword evidence="5 6" id="KW-0175">Coiled coil</keyword>
<dbReference type="GO" id="GO:0005524">
    <property type="term" value="F:ATP binding"/>
    <property type="evidence" value="ECO:0007669"/>
    <property type="project" value="UniProtKB-KW"/>
</dbReference>
<evidence type="ECO:0000256" key="6">
    <source>
        <dbReference type="SAM" id="Coils"/>
    </source>
</evidence>
<comment type="caution">
    <text evidence="8">The sequence shown here is derived from an EMBL/GenBank/DDBJ whole genome shotgun (WGS) entry which is preliminary data.</text>
</comment>
<dbReference type="PANTHER" id="PTHR47969">
    <property type="entry name" value="CHROMOSOME-ASSOCIATED KINESIN KIF4A-RELATED"/>
    <property type="match status" value="1"/>
</dbReference>
<sequence>MTGKKQRTQWRPKQRSAAQQAQILNIRLKREKNAKENTPSQPSSPAYHQHPRTTRQHELQAVHEERRAALDQLSAVEHKILVKDQQIALLEDSADAAAAYIEDQQDELRKLNTKLQQSRRERNNARARANRVIKSKTSKHEQDLRTIEDFDARHSRLLDDHTSLQYDYAALREHLSATNSTARQTVQELERSQTLAQELAARLSDSRLATQRSIESLAVATTQRDAAVSELAVYQHLLDETSLDLSRARQQSSRLSGDLGNLQSRYMRTSLELEAAHAAADTARQDVASASAAMNSALSWAQTVSETCTTGALDAREEATTLREKVSDLQQTLTDVRRTNRSLKAKVSRAPQIREKAVAKAKTDCEKELKTFRIKSKGTYTPEARTMALRLVQHGCAQENVGDAMQDIGAMMGVAVLHAPSRRSVGRFLLEGGVAATVQLGFEIENSPDITISGDGTTHRNVGKEARNVTVLVPDSYAEPSHLSHKNRLVGVDTAIDHKSQTQFEGWQSKMTHIFDTFNRSPLAAQQAAHLELSDFARKLLGMHTDHAEDQRKLERTFRQWKKLVARHDLGTASLENPTPEVQKLIASANEEKIRNLGGLEAWRALSADEQAAHDVEMIQRLAESLGDLAYAALDAELQRQLDLFFWAGCCMHKELNSVKGGNAGLVEYWKALGHSAPVLLPNRDNRAVVELADASLAETSPAERRAALVSSGGAVKLASLAGSIFNHKDSKKGQHDTYLYHFLQLTGRTLTFPDTSNTRYQSYCLASAELLTHRLIYIQFLELVRDKKDARNFNNMEANVYQGLHDLSTLTEMVVFAWYGEAISYPYAAIVRGPGSEHLNALELGDFHAYVRKHLQKLIDNPTLILSPDAEPASATLDGSVEWRHPNAVAAMHELAPTMPHLQPLLVAFFKGALATWERFCGEFAPGGIIDTSTAQERHRAWMQPCNDACEGILGTYRRFYEAKPSTSEHQFNALMTYQRNGTEDFAKHMLADDANQQFLRREARRIDGSGLERLRKSKLAEVEQATVAEKRAKERAKAEKLAAKLAKLAQLDLIVDEARLRAMNVKELDAQLDKHRSFKEDTAIPLKSHLKNKGQKLAELLQAVARYQTRHSHALGDDEMESAAHPDGGNMTLQKDCEDAVYDEESDYEE</sequence>
<feature type="compositionally biased region" description="Acidic residues" evidence="7">
    <location>
        <begin position="1141"/>
        <end position="1152"/>
    </location>
</feature>
<evidence type="ECO:0000256" key="4">
    <source>
        <dbReference type="ARBA" id="ARBA00022840"/>
    </source>
</evidence>
<gene>
    <name evidence="8" type="ORF">PsYK624_058730</name>
</gene>
<dbReference type="OrthoDB" id="3236156at2759"/>
<dbReference type="PANTHER" id="PTHR47969:SF15">
    <property type="entry name" value="CHROMOSOME-ASSOCIATED KINESIN KIF4A-RELATED"/>
    <property type="match status" value="1"/>
</dbReference>
<feature type="region of interest" description="Disordered" evidence="7">
    <location>
        <begin position="115"/>
        <end position="140"/>
    </location>
</feature>
<keyword evidence="2" id="KW-0963">Cytoplasm</keyword>
<proteinExistence type="predicted"/>
<feature type="coiled-coil region" evidence="6">
    <location>
        <begin position="1021"/>
        <end position="1053"/>
    </location>
</feature>
<dbReference type="GO" id="GO:0051231">
    <property type="term" value="P:spindle elongation"/>
    <property type="evidence" value="ECO:0007669"/>
    <property type="project" value="TreeGrafter"/>
</dbReference>
<dbReference type="GO" id="GO:0005875">
    <property type="term" value="C:microtubule associated complex"/>
    <property type="evidence" value="ECO:0007669"/>
    <property type="project" value="TreeGrafter"/>
</dbReference>
<evidence type="ECO:0000256" key="7">
    <source>
        <dbReference type="SAM" id="MobiDB-lite"/>
    </source>
</evidence>
<evidence type="ECO:0000256" key="2">
    <source>
        <dbReference type="ARBA" id="ARBA00022490"/>
    </source>
</evidence>
<evidence type="ECO:0000313" key="8">
    <source>
        <dbReference type="EMBL" id="GJE89766.1"/>
    </source>
</evidence>
<dbReference type="EMBL" id="BPQB01000014">
    <property type="protein sequence ID" value="GJE89766.1"/>
    <property type="molecule type" value="Genomic_DNA"/>
</dbReference>
<dbReference type="AlphaFoldDB" id="A0A9P3G7K2"/>
<name>A0A9P3G7K2_9APHY</name>
<dbReference type="GO" id="GO:0007052">
    <property type="term" value="P:mitotic spindle organization"/>
    <property type="evidence" value="ECO:0007669"/>
    <property type="project" value="TreeGrafter"/>
</dbReference>
<dbReference type="GO" id="GO:0007018">
    <property type="term" value="P:microtubule-based movement"/>
    <property type="evidence" value="ECO:0007669"/>
    <property type="project" value="InterPro"/>
</dbReference>
<dbReference type="GO" id="GO:0003777">
    <property type="term" value="F:microtubule motor activity"/>
    <property type="evidence" value="ECO:0007669"/>
    <property type="project" value="InterPro"/>
</dbReference>
<feature type="region of interest" description="Disordered" evidence="7">
    <location>
        <begin position="1115"/>
        <end position="1152"/>
    </location>
</feature>
<dbReference type="InterPro" id="IPR027640">
    <property type="entry name" value="Kinesin-like_fam"/>
</dbReference>
<feature type="compositionally biased region" description="Polar residues" evidence="7">
    <location>
        <begin position="36"/>
        <end position="46"/>
    </location>
</feature>
<protein>
    <submittedName>
        <fullName evidence="8">Uncharacterized protein</fullName>
    </submittedName>
</protein>